<evidence type="ECO:0000313" key="9">
    <source>
        <dbReference type="Proteomes" id="UP000694421"/>
    </source>
</evidence>
<dbReference type="GO" id="GO:0001887">
    <property type="term" value="P:selenium compound metabolic process"/>
    <property type="evidence" value="ECO:0007669"/>
    <property type="project" value="TreeGrafter"/>
</dbReference>
<keyword evidence="2" id="KW-0964">Secreted</keyword>
<dbReference type="PANTHER" id="PTHR10105:SF4">
    <property type="entry name" value="SELENOPROTEIN P2"/>
    <property type="match status" value="1"/>
</dbReference>
<dbReference type="GO" id="GO:0008430">
    <property type="term" value="F:selenium binding"/>
    <property type="evidence" value="ECO:0007669"/>
    <property type="project" value="InterPro"/>
</dbReference>
<dbReference type="GeneTree" id="ENSGT00510000049326"/>
<keyword evidence="5" id="KW-0325">Glycoprotein</keyword>
<evidence type="ECO:0000259" key="7">
    <source>
        <dbReference type="Pfam" id="PF04592"/>
    </source>
</evidence>
<feature type="chain" id="PRO_5034926407" description="Selenoprotein P N-terminal domain-containing protein" evidence="6">
    <location>
        <begin position="22"/>
        <end position="201"/>
    </location>
</feature>
<evidence type="ECO:0000256" key="1">
    <source>
        <dbReference type="ARBA" id="ARBA00004613"/>
    </source>
</evidence>
<keyword evidence="3 6" id="KW-0732">Signal</keyword>
<dbReference type="PANTHER" id="PTHR10105">
    <property type="entry name" value="SELENOPROTEIN P"/>
    <property type="match status" value="1"/>
</dbReference>
<evidence type="ECO:0000256" key="6">
    <source>
        <dbReference type="SAM" id="SignalP"/>
    </source>
</evidence>
<organism evidence="8 9">
    <name type="scientific">Salvator merianae</name>
    <name type="common">Argentine black and white tegu</name>
    <name type="synonym">Tupinambis merianae</name>
    <dbReference type="NCBI Taxonomy" id="96440"/>
    <lineage>
        <taxon>Eukaryota</taxon>
        <taxon>Metazoa</taxon>
        <taxon>Chordata</taxon>
        <taxon>Craniata</taxon>
        <taxon>Vertebrata</taxon>
        <taxon>Euteleostomi</taxon>
        <taxon>Lepidosauria</taxon>
        <taxon>Squamata</taxon>
        <taxon>Bifurcata</taxon>
        <taxon>Unidentata</taxon>
        <taxon>Episquamata</taxon>
        <taxon>Laterata</taxon>
        <taxon>Teiioidea</taxon>
        <taxon>Teiidae</taxon>
        <taxon>Salvator</taxon>
    </lineage>
</organism>
<evidence type="ECO:0000256" key="4">
    <source>
        <dbReference type="ARBA" id="ARBA00022933"/>
    </source>
</evidence>
<dbReference type="InterPro" id="IPR037941">
    <property type="entry name" value="SeP"/>
</dbReference>
<comment type="subcellular location">
    <subcellularLocation>
        <location evidence="1">Secreted</location>
    </subcellularLocation>
</comment>
<reference evidence="8" key="2">
    <citation type="submission" date="2025-09" db="UniProtKB">
        <authorList>
            <consortium name="Ensembl"/>
        </authorList>
    </citation>
    <scope>IDENTIFICATION</scope>
</reference>
<evidence type="ECO:0000256" key="3">
    <source>
        <dbReference type="ARBA" id="ARBA00022729"/>
    </source>
</evidence>
<dbReference type="GO" id="GO:0005576">
    <property type="term" value="C:extracellular region"/>
    <property type="evidence" value="ECO:0007669"/>
    <property type="project" value="UniProtKB-SubCell"/>
</dbReference>
<reference evidence="8" key="1">
    <citation type="submission" date="2025-08" db="UniProtKB">
        <authorList>
            <consortium name="Ensembl"/>
        </authorList>
    </citation>
    <scope>IDENTIFICATION</scope>
</reference>
<dbReference type="InterPro" id="IPR007671">
    <property type="entry name" value="Selenoprotein-P_N"/>
</dbReference>
<feature type="domain" description="Selenoprotein P N-terminal" evidence="7">
    <location>
        <begin position="28"/>
        <end position="192"/>
    </location>
</feature>
<accession>A0A8D0DYX5</accession>
<evidence type="ECO:0000256" key="2">
    <source>
        <dbReference type="ARBA" id="ARBA00022525"/>
    </source>
</evidence>
<dbReference type="Pfam" id="PF04592">
    <property type="entry name" value="SelP_N"/>
    <property type="match status" value="1"/>
</dbReference>
<keyword evidence="9" id="KW-1185">Reference proteome</keyword>
<sequence>MGHLGLSISFLLGLMIATTLAEVAENRTRICQPAPYWKINGTSPMAGMEGQVVVVALLKAMLLVLCAPSLGSLRKKLFREGATNVSFIIVNEKTPLSRAMYWELKRQAPEEIPVYQQQILEPDVWQILDGDKDDFLIYDRCSRLTFHIQLPYSFLHLPYVEAAIRFTHRKDYCGNCSWYYSNSSQEVGNPVSSPSEENNIF</sequence>
<dbReference type="Proteomes" id="UP000694421">
    <property type="component" value="Unplaced"/>
</dbReference>
<dbReference type="OMA" id="INGTAPM"/>
<proteinExistence type="predicted"/>
<dbReference type="AlphaFoldDB" id="A0A8D0DYX5"/>
<name>A0A8D0DYX5_SALMN</name>
<evidence type="ECO:0000313" key="8">
    <source>
        <dbReference type="Ensembl" id="ENSSMRP00000023698.1"/>
    </source>
</evidence>
<dbReference type="Ensembl" id="ENSSMRT00000027756.1">
    <property type="protein sequence ID" value="ENSSMRP00000023698.1"/>
    <property type="gene ID" value="ENSSMRG00000018382.1"/>
</dbReference>
<feature type="signal peptide" evidence="6">
    <location>
        <begin position="1"/>
        <end position="21"/>
    </location>
</feature>
<protein>
    <recommendedName>
        <fullName evidence="7">Selenoprotein P N-terminal domain-containing protein</fullName>
    </recommendedName>
</protein>
<keyword evidence="4" id="KW-0712">Selenocysteine</keyword>
<evidence type="ECO:0000256" key="5">
    <source>
        <dbReference type="ARBA" id="ARBA00023180"/>
    </source>
</evidence>